<evidence type="ECO:0000256" key="3">
    <source>
        <dbReference type="PROSITE-ProRule" id="PRU00023"/>
    </source>
</evidence>
<accession>A0A9W4ID99</accession>
<dbReference type="PANTHER" id="PTHR24198">
    <property type="entry name" value="ANKYRIN REPEAT AND PROTEIN KINASE DOMAIN-CONTAINING PROTEIN"/>
    <property type="match status" value="1"/>
</dbReference>
<gene>
    <name evidence="4" type="ORF">PSALAMII_LOCUS979</name>
</gene>
<name>A0A9W4ID99_9EURO</name>
<feature type="repeat" description="ANK" evidence="3">
    <location>
        <begin position="167"/>
        <end position="199"/>
    </location>
</feature>
<sequence length="596" mass="65843">MQLLDLPHELLLSIWEATETESDMFALARTCHYLYDDLGPRFYRRLVHGSDLSRRRAVNWAAQQSSPIPMQKLLDAGVNSSHQNEVYPVCTATRHTQLEVIKLLLQHGFNVNEIEPEGSEMVQNVCPLWLAAFHDQPELTKVLLEAGANVEGAAHGAAHGIPGGTPRAKTALSVAISHGNAQVAGLLLEWGASTDIIMDEGWTPMQWSARYGESEMIKHLIKRNVSLDHGSIIVPLALAARRCQEEIVAQLIEAGADIEAVNNRGENALHEAAAYGHESLTAFLLSKGARVDVQDSNHLTALSRSVGNKYPNPRVIQILIDAGSNIEQRDARGRTQLALAATRGTHVGIRILLENGADPTSVDLDGYTALAHAAQHGHSLNVLEFFTWNESAKGTNQDSLASSGKGWTSASFIDIPDNRIRTPLFLATLYGQEESVRILVSRGASLDIATCAGRTPLSFANDTKDQVSEIENDIMRRIWIWLSRPSEITLDMERIKNSSKKTWRDEVTRMECDWCLKPASEYDTVLHCEICNDGDFDIDLECFYAGGGCHDRSHTFEKIRQVNEEYVSTSDEMIEQPLVGLPIREHILNPRGGLAA</sequence>
<dbReference type="Pfam" id="PF13637">
    <property type="entry name" value="Ank_4"/>
    <property type="match status" value="1"/>
</dbReference>
<dbReference type="Gene3D" id="1.25.40.20">
    <property type="entry name" value="Ankyrin repeat-containing domain"/>
    <property type="match status" value="4"/>
</dbReference>
<dbReference type="EMBL" id="CAJVPA010000044">
    <property type="protein sequence ID" value="CAG8259922.1"/>
    <property type="molecule type" value="Genomic_DNA"/>
</dbReference>
<evidence type="ECO:0000256" key="1">
    <source>
        <dbReference type="ARBA" id="ARBA00022737"/>
    </source>
</evidence>
<dbReference type="PROSITE" id="PS50297">
    <property type="entry name" value="ANK_REP_REGION"/>
    <property type="match status" value="3"/>
</dbReference>
<dbReference type="PANTHER" id="PTHR24198:SF165">
    <property type="entry name" value="ANKYRIN REPEAT-CONTAINING PROTEIN-RELATED"/>
    <property type="match status" value="1"/>
</dbReference>
<dbReference type="Proteomes" id="UP001152646">
    <property type="component" value="Unassembled WGS sequence"/>
</dbReference>
<feature type="repeat" description="ANK" evidence="3">
    <location>
        <begin position="200"/>
        <end position="232"/>
    </location>
</feature>
<feature type="repeat" description="ANK" evidence="3">
    <location>
        <begin position="264"/>
        <end position="296"/>
    </location>
</feature>
<dbReference type="SMART" id="SM00248">
    <property type="entry name" value="ANK"/>
    <property type="match status" value="10"/>
</dbReference>
<reference evidence="4" key="1">
    <citation type="submission" date="2021-07" db="EMBL/GenBank/DDBJ databases">
        <authorList>
            <person name="Branca A.L. A."/>
        </authorList>
    </citation>
    <scope>NUCLEOTIDE SEQUENCE</scope>
</reference>
<comment type="caution">
    <text evidence="4">The sequence shown here is derived from an EMBL/GenBank/DDBJ whole genome shotgun (WGS) entry which is preliminary data.</text>
</comment>
<dbReference type="InterPro" id="IPR036770">
    <property type="entry name" value="Ankyrin_rpt-contain_sf"/>
</dbReference>
<feature type="repeat" description="ANK" evidence="3">
    <location>
        <begin position="332"/>
        <end position="364"/>
    </location>
</feature>
<evidence type="ECO:0000313" key="4">
    <source>
        <dbReference type="EMBL" id="CAG8259922.1"/>
    </source>
</evidence>
<keyword evidence="2 3" id="KW-0040">ANK repeat</keyword>
<dbReference type="InterPro" id="IPR002110">
    <property type="entry name" value="Ankyrin_rpt"/>
</dbReference>
<feature type="repeat" description="ANK" evidence="3">
    <location>
        <begin position="235"/>
        <end position="263"/>
    </location>
</feature>
<proteinExistence type="predicted"/>
<dbReference type="Pfam" id="PF12796">
    <property type="entry name" value="Ank_2"/>
    <property type="match status" value="3"/>
</dbReference>
<dbReference type="AlphaFoldDB" id="A0A9W4ID99"/>
<evidence type="ECO:0008006" key="6">
    <source>
        <dbReference type="Google" id="ProtNLM"/>
    </source>
</evidence>
<evidence type="ECO:0000313" key="5">
    <source>
        <dbReference type="Proteomes" id="UP001152646"/>
    </source>
</evidence>
<evidence type="ECO:0000256" key="2">
    <source>
        <dbReference type="ARBA" id="ARBA00023043"/>
    </source>
</evidence>
<dbReference type="SUPFAM" id="SSF48403">
    <property type="entry name" value="Ankyrin repeat"/>
    <property type="match status" value="2"/>
</dbReference>
<feature type="repeat" description="ANK" evidence="3">
    <location>
        <begin position="419"/>
        <end position="451"/>
    </location>
</feature>
<keyword evidence="1" id="KW-0677">Repeat</keyword>
<dbReference type="OrthoDB" id="5389296at2759"/>
<protein>
    <recommendedName>
        <fullName evidence="6">F-box domain-containing protein</fullName>
    </recommendedName>
</protein>
<organism evidence="4 5">
    <name type="scientific">Penicillium salamii</name>
    <dbReference type="NCBI Taxonomy" id="1612424"/>
    <lineage>
        <taxon>Eukaryota</taxon>
        <taxon>Fungi</taxon>
        <taxon>Dikarya</taxon>
        <taxon>Ascomycota</taxon>
        <taxon>Pezizomycotina</taxon>
        <taxon>Eurotiomycetes</taxon>
        <taxon>Eurotiomycetidae</taxon>
        <taxon>Eurotiales</taxon>
        <taxon>Aspergillaceae</taxon>
        <taxon>Penicillium</taxon>
    </lineage>
</organism>
<dbReference type="PROSITE" id="PS50088">
    <property type="entry name" value="ANK_REPEAT"/>
    <property type="match status" value="6"/>
</dbReference>
<dbReference type="Pfam" id="PF00023">
    <property type="entry name" value="Ank"/>
    <property type="match status" value="1"/>
</dbReference>